<feature type="non-terminal residue" evidence="2">
    <location>
        <position position="1"/>
    </location>
</feature>
<proteinExistence type="predicted"/>
<sequence length="74" mass="8523">MKQKKTNREQNIERVSQKSSQRQNLTFSQTSLASSQAIRPHSTNQATLETTQRVTFPQNQINTENSEDENQTQT</sequence>
<evidence type="ECO:0000313" key="3">
    <source>
        <dbReference type="Proteomes" id="UP000663879"/>
    </source>
</evidence>
<dbReference type="Proteomes" id="UP000663879">
    <property type="component" value="Unassembled WGS sequence"/>
</dbReference>
<feature type="region of interest" description="Disordered" evidence="1">
    <location>
        <begin position="1"/>
        <end position="74"/>
    </location>
</feature>
<dbReference type="EMBL" id="CAJNOC010003634">
    <property type="protein sequence ID" value="CAF0991561.1"/>
    <property type="molecule type" value="Genomic_DNA"/>
</dbReference>
<protein>
    <submittedName>
        <fullName evidence="2">Uncharacterized protein</fullName>
    </submittedName>
</protein>
<gene>
    <name evidence="2" type="ORF">OXX778_LOCUS15939</name>
</gene>
<name>A0A814G1P6_9BILA</name>
<feature type="compositionally biased region" description="Basic and acidic residues" evidence="1">
    <location>
        <begin position="1"/>
        <end position="16"/>
    </location>
</feature>
<evidence type="ECO:0000313" key="2">
    <source>
        <dbReference type="EMBL" id="CAF0991561.1"/>
    </source>
</evidence>
<organism evidence="2 3">
    <name type="scientific">Brachionus calyciflorus</name>
    <dbReference type="NCBI Taxonomy" id="104777"/>
    <lineage>
        <taxon>Eukaryota</taxon>
        <taxon>Metazoa</taxon>
        <taxon>Spiralia</taxon>
        <taxon>Gnathifera</taxon>
        <taxon>Rotifera</taxon>
        <taxon>Eurotatoria</taxon>
        <taxon>Monogononta</taxon>
        <taxon>Pseudotrocha</taxon>
        <taxon>Ploima</taxon>
        <taxon>Brachionidae</taxon>
        <taxon>Brachionus</taxon>
    </lineage>
</organism>
<feature type="compositionally biased region" description="Polar residues" evidence="1">
    <location>
        <begin position="17"/>
        <end position="64"/>
    </location>
</feature>
<evidence type="ECO:0000256" key="1">
    <source>
        <dbReference type="SAM" id="MobiDB-lite"/>
    </source>
</evidence>
<comment type="caution">
    <text evidence="2">The sequence shown here is derived from an EMBL/GenBank/DDBJ whole genome shotgun (WGS) entry which is preliminary data.</text>
</comment>
<dbReference type="AlphaFoldDB" id="A0A814G1P6"/>
<feature type="compositionally biased region" description="Acidic residues" evidence="1">
    <location>
        <begin position="65"/>
        <end position="74"/>
    </location>
</feature>
<feature type="non-terminal residue" evidence="2">
    <location>
        <position position="74"/>
    </location>
</feature>
<keyword evidence="3" id="KW-1185">Reference proteome</keyword>
<accession>A0A814G1P6</accession>
<reference evidence="2" key="1">
    <citation type="submission" date="2021-02" db="EMBL/GenBank/DDBJ databases">
        <authorList>
            <person name="Nowell W R."/>
        </authorList>
    </citation>
    <scope>NUCLEOTIDE SEQUENCE</scope>
    <source>
        <strain evidence="2">Ploen Becks lab</strain>
    </source>
</reference>